<protein>
    <submittedName>
        <fullName evidence="2">Uncharacterized protein</fullName>
    </submittedName>
</protein>
<gene>
    <name evidence="2" type="ORF">EV421DRAFT_2022507</name>
</gene>
<dbReference type="Proteomes" id="UP001175226">
    <property type="component" value="Unassembled WGS sequence"/>
</dbReference>
<evidence type="ECO:0000313" key="2">
    <source>
        <dbReference type="EMBL" id="KAK0435559.1"/>
    </source>
</evidence>
<organism evidence="2 3">
    <name type="scientific">Armillaria borealis</name>
    <dbReference type="NCBI Taxonomy" id="47425"/>
    <lineage>
        <taxon>Eukaryota</taxon>
        <taxon>Fungi</taxon>
        <taxon>Dikarya</taxon>
        <taxon>Basidiomycota</taxon>
        <taxon>Agaricomycotina</taxon>
        <taxon>Agaricomycetes</taxon>
        <taxon>Agaricomycetidae</taxon>
        <taxon>Agaricales</taxon>
        <taxon>Marasmiineae</taxon>
        <taxon>Physalacriaceae</taxon>
        <taxon>Armillaria</taxon>
    </lineage>
</organism>
<accession>A0AA39MJ44</accession>
<name>A0AA39MJ44_9AGAR</name>
<reference evidence="2" key="1">
    <citation type="submission" date="2023-06" db="EMBL/GenBank/DDBJ databases">
        <authorList>
            <consortium name="Lawrence Berkeley National Laboratory"/>
            <person name="Ahrendt S."/>
            <person name="Sahu N."/>
            <person name="Indic B."/>
            <person name="Wong-Bajracharya J."/>
            <person name="Merenyi Z."/>
            <person name="Ke H.-M."/>
            <person name="Monk M."/>
            <person name="Kocsube S."/>
            <person name="Drula E."/>
            <person name="Lipzen A."/>
            <person name="Balint B."/>
            <person name="Henrissat B."/>
            <person name="Andreopoulos B."/>
            <person name="Martin F.M."/>
            <person name="Harder C.B."/>
            <person name="Rigling D."/>
            <person name="Ford K.L."/>
            <person name="Foster G.D."/>
            <person name="Pangilinan J."/>
            <person name="Papanicolaou A."/>
            <person name="Barry K."/>
            <person name="LaButti K."/>
            <person name="Viragh M."/>
            <person name="Koriabine M."/>
            <person name="Yan M."/>
            <person name="Riley R."/>
            <person name="Champramary S."/>
            <person name="Plett K.L."/>
            <person name="Tsai I.J."/>
            <person name="Slot J."/>
            <person name="Sipos G."/>
            <person name="Plett J."/>
            <person name="Nagy L.G."/>
            <person name="Grigoriev I.V."/>
        </authorList>
    </citation>
    <scope>NUCLEOTIDE SEQUENCE</scope>
    <source>
        <strain evidence="2">FPL87.14</strain>
    </source>
</reference>
<feature type="compositionally biased region" description="Basic and acidic residues" evidence="1">
    <location>
        <begin position="211"/>
        <end position="226"/>
    </location>
</feature>
<feature type="region of interest" description="Disordered" evidence="1">
    <location>
        <begin position="211"/>
        <end position="252"/>
    </location>
</feature>
<dbReference type="EMBL" id="JAUEPT010000062">
    <property type="protein sequence ID" value="KAK0435559.1"/>
    <property type="molecule type" value="Genomic_DNA"/>
</dbReference>
<comment type="caution">
    <text evidence="2">The sequence shown here is derived from an EMBL/GenBank/DDBJ whole genome shotgun (WGS) entry which is preliminary data.</text>
</comment>
<evidence type="ECO:0000256" key="1">
    <source>
        <dbReference type="SAM" id="MobiDB-lite"/>
    </source>
</evidence>
<proteinExistence type="predicted"/>
<sequence length="416" mass="46900">MVYQTSENKIKAASGLVICNYDGYKVTNTNLLPSNITSPREMEDWEVPVSEIRSWTYTLIEVFGFETVVAFRNRAIESPLDERGALLLACEGEVLRQRNHAAVSDRVTAWRNNVAVVLSHAPPIHPFDSHRRVFSFLYDEPYTPGEAPDNAPTLDIREYDRWFLLTLLGKPRYDDRKASEEQKILWRLVHHDPHTEPDDWEDFLRSKRDDRIQHHRASRDEPKNTIDDNTASISPSGVDDDDAKPVVPSASVTPPAASIPISISDVAASDSYLACGIPSLVRSATDGLVLIAVYEQQRRIQASDVKRLMVMASCRPFDRTMRKMSCHRSVSLAPSLLATFALLMIKENSPSSGLDSIPLVEKRQISSEKAYMLAICRLEMITRVSLDLTIRGSRAQSEIQRRLSQDLVPPGSHRYS</sequence>
<evidence type="ECO:0000313" key="3">
    <source>
        <dbReference type="Proteomes" id="UP001175226"/>
    </source>
</evidence>
<keyword evidence="3" id="KW-1185">Reference proteome</keyword>
<dbReference type="AlphaFoldDB" id="A0AA39MJ44"/>